<gene>
    <name evidence="2" type="ORF">BE21_55175</name>
</gene>
<evidence type="ECO:0000313" key="3">
    <source>
        <dbReference type="Proteomes" id="UP000075502"/>
    </source>
</evidence>
<dbReference type="SUPFAM" id="SSF54909">
    <property type="entry name" value="Dimeric alpha+beta barrel"/>
    <property type="match status" value="1"/>
</dbReference>
<dbReference type="Proteomes" id="UP000075502">
    <property type="component" value="Unassembled WGS sequence"/>
</dbReference>
<dbReference type="EMBL" id="JEME01003150">
    <property type="protein sequence ID" value="KYG02192.1"/>
    <property type="molecule type" value="Genomic_DNA"/>
</dbReference>
<dbReference type="Gene3D" id="3.30.70.100">
    <property type="match status" value="1"/>
</dbReference>
<accession>A0A150TBU4</accession>
<dbReference type="AlphaFoldDB" id="A0A150TBU4"/>
<sequence length="120" mass="13490">MITITHSDLEHFLRENDGEAVVMLNLLRFRPDGGRERYFEYIALARPILARHGGEILYAGDGKTALSAESGQSWDRVALVRYPSRRAFTDMIADPEYHRADPVRLSALTEAALQPTHPLG</sequence>
<evidence type="ECO:0000313" key="2">
    <source>
        <dbReference type="EMBL" id="KYG02192.1"/>
    </source>
</evidence>
<organism evidence="2 3">
    <name type="scientific">Sorangium cellulosum</name>
    <name type="common">Polyangium cellulosum</name>
    <dbReference type="NCBI Taxonomy" id="56"/>
    <lineage>
        <taxon>Bacteria</taxon>
        <taxon>Pseudomonadati</taxon>
        <taxon>Myxococcota</taxon>
        <taxon>Polyangia</taxon>
        <taxon>Polyangiales</taxon>
        <taxon>Polyangiaceae</taxon>
        <taxon>Sorangium</taxon>
    </lineage>
</organism>
<feature type="domain" description="DUF1330" evidence="1">
    <location>
        <begin position="35"/>
        <end position="108"/>
    </location>
</feature>
<dbReference type="Pfam" id="PF07045">
    <property type="entry name" value="DUF1330"/>
    <property type="match status" value="1"/>
</dbReference>
<comment type="caution">
    <text evidence="2">The sequence shown here is derived from an EMBL/GenBank/DDBJ whole genome shotgun (WGS) entry which is preliminary data.</text>
</comment>
<proteinExistence type="predicted"/>
<dbReference type="InterPro" id="IPR011008">
    <property type="entry name" value="Dimeric_a/b-barrel"/>
</dbReference>
<dbReference type="PANTHER" id="PTHR40257:SF1">
    <property type="entry name" value="DUF1330 DOMAIN-CONTAINING PROTEIN"/>
    <property type="match status" value="1"/>
</dbReference>
<dbReference type="PANTHER" id="PTHR40257">
    <property type="match status" value="1"/>
</dbReference>
<dbReference type="InterPro" id="IPR010753">
    <property type="entry name" value="DUF1330"/>
</dbReference>
<evidence type="ECO:0000259" key="1">
    <source>
        <dbReference type="Pfam" id="PF07045"/>
    </source>
</evidence>
<protein>
    <recommendedName>
        <fullName evidence="1">DUF1330 domain-containing protein</fullName>
    </recommendedName>
</protein>
<name>A0A150TBU4_SORCE</name>
<reference evidence="2 3" key="1">
    <citation type="submission" date="2014-02" db="EMBL/GenBank/DDBJ databases">
        <title>The small core and large imbalanced accessory genome model reveals a collaborative survival strategy of Sorangium cellulosum strains in nature.</title>
        <authorList>
            <person name="Han K."/>
            <person name="Peng R."/>
            <person name="Blom J."/>
            <person name="Li Y.-Z."/>
        </authorList>
    </citation>
    <scope>NUCLEOTIDE SEQUENCE [LARGE SCALE GENOMIC DNA]</scope>
    <source>
        <strain evidence="2 3">So0007-03</strain>
    </source>
</reference>